<dbReference type="eggNOG" id="ENOG5032AD3">
    <property type="taxonomic scope" value="Bacteria"/>
</dbReference>
<sequence length="159" mass="18833">METIQDLISVLKDQKKLYEELYQVLMDEKEGIINWDIDKMMELPKVKDTFFYKEKMLEESRKKIEYKLAEQFGKEINNLDDILKNLEDSKLREELISLRDELLSLIDKIYLENNKIKMLYNTNLKLISDFFSQVGITEEKSGYNIKGTPVFKKAAGRGY</sequence>
<keyword evidence="5" id="KW-1185">Reference proteome</keyword>
<dbReference type="AlphaFoldDB" id="D3PA53"/>
<evidence type="ECO:0000256" key="2">
    <source>
        <dbReference type="ARBA" id="ARBA00007703"/>
    </source>
</evidence>
<dbReference type="Proteomes" id="UP000001520">
    <property type="component" value="Chromosome"/>
</dbReference>
<dbReference type="RefSeq" id="WP_013008838.1">
    <property type="nucleotide sequence ID" value="NC_013939.1"/>
</dbReference>
<accession>D3PA53</accession>
<dbReference type="Gene3D" id="1.20.58.300">
    <property type="entry name" value="FlgN-like"/>
    <property type="match status" value="1"/>
</dbReference>
<evidence type="ECO:0000256" key="1">
    <source>
        <dbReference type="ARBA" id="ARBA00002397"/>
    </source>
</evidence>
<dbReference type="HOGENOM" id="CLU_138486_0_0_0"/>
<reference evidence="4 5" key="1">
    <citation type="journal article" date="2010" name="DNA Res.">
        <title>Bacterial lifestyle in a deep-sea hydrothermal vent chimney revealed by the genome sequence of the thermophilic bacterium Deferribacter desulfuricans SSM1.</title>
        <authorList>
            <person name="Takaki Y."/>
            <person name="Shimamura S."/>
            <person name="Nakagawa S."/>
            <person name="Fukuhara Y."/>
            <person name="Horikawa H."/>
            <person name="Ankai A."/>
            <person name="Harada T."/>
            <person name="Hosoyama A."/>
            <person name="Oguchi A."/>
            <person name="Fukui S."/>
            <person name="Fujita N."/>
            <person name="Takami H."/>
            <person name="Takai K."/>
        </authorList>
    </citation>
    <scope>NUCLEOTIDE SEQUENCE [LARGE SCALE GENOMIC DNA]</scope>
    <source>
        <strain evidence="5">DSM 14783 / JCM 11476 / NBRC 101012 / SSM1</strain>
    </source>
</reference>
<comment type="similarity">
    <text evidence="2">Belongs to the FlgN family.</text>
</comment>
<dbReference type="InterPro" id="IPR007809">
    <property type="entry name" value="FlgN-like"/>
</dbReference>
<gene>
    <name evidence="4" type="ordered locus">DEFDS_2146</name>
</gene>
<organism evidence="4 5">
    <name type="scientific">Deferribacter desulfuricans (strain DSM 14783 / JCM 11476 / NBRC 101012 / SSM1)</name>
    <dbReference type="NCBI Taxonomy" id="639282"/>
    <lineage>
        <taxon>Bacteria</taxon>
        <taxon>Pseudomonadati</taxon>
        <taxon>Deferribacterota</taxon>
        <taxon>Deferribacteres</taxon>
        <taxon>Deferribacterales</taxon>
        <taxon>Deferribacteraceae</taxon>
        <taxon>Deferribacter</taxon>
    </lineage>
</organism>
<evidence type="ECO:0008006" key="6">
    <source>
        <dbReference type="Google" id="ProtNLM"/>
    </source>
</evidence>
<name>D3PA53_DEFDS</name>
<evidence type="ECO:0000256" key="3">
    <source>
        <dbReference type="ARBA" id="ARBA00022795"/>
    </source>
</evidence>
<dbReference type="EMBL" id="AP011529">
    <property type="protein sequence ID" value="BAI81593.1"/>
    <property type="molecule type" value="Genomic_DNA"/>
</dbReference>
<dbReference type="STRING" id="639282.DEFDS_2146"/>
<proteinExistence type="inferred from homology"/>
<dbReference type="Pfam" id="PF05130">
    <property type="entry name" value="FlgN"/>
    <property type="match status" value="1"/>
</dbReference>
<dbReference type="GO" id="GO:0044780">
    <property type="term" value="P:bacterial-type flagellum assembly"/>
    <property type="evidence" value="ECO:0007669"/>
    <property type="project" value="InterPro"/>
</dbReference>
<dbReference type="SUPFAM" id="SSF140566">
    <property type="entry name" value="FlgN-like"/>
    <property type="match status" value="1"/>
</dbReference>
<evidence type="ECO:0000313" key="5">
    <source>
        <dbReference type="Proteomes" id="UP000001520"/>
    </source>
</evidence>
<evidence type="ECO:0000313" key="4">
    <source>
        <dbReference type="EMBL" id="BAI81593.1"/>
    </source>
</evidence>
<dbReference type="KEGG" id="ddf:DEFDS_2146"/>
<dbReference type="InterPro" id="IPR036679">
    <property type="entry name" value="FlgN-like_sf"/>
</dbReference>
<protein>
    <recommendedName>
        <fullName evidence="6">FlgN protein</fullName>
    </recommendedName>
</protein>
<comment type="function">
    <text evidence="1">Required for the efficient initiation of filament assembly.</text>
</comment>
<keyword evidence="3" id="KW-1005">Bacterial flagellum biogenesis</keyword>